<feature type="compositionally biased region" description="Polar residues" evidence="1">
    <location>
        <begin position="1"/>
        <end position="19"/>
    </location>
</feature>
<feature type="compositionally biased region" description="Basic and acidic residues" evidence="1">
    <location>
        <begin position="316"/>
        <end position="325"/>
    </location>
</feature>
<organism evidence="2">
    <name type="scientific">Planktothricoides sp. SpSt-374</name>
    <dbReference type="NCBI Taxonomy" id="2282167"/>
    <lineage>
        <taxon>Bacteria</taxon>
        <taxon>Bacillati</taxon>
        <taxon>Cyanobacteriota</taxon>
        <taxon>Cyanophyceae</taxon>
        <taxon>Oscillatoriophycideae</taxon>
        <taxon>Oscillatoriales</taxon>
        <taxon>Oscillatoriaceae</taxon>
        <taxon>Planktothricoides</taxon>
    </lineage>
</organism>
<dbReference type="EMBL" id="DSPX01000150">
    <property type="protein sequence ID" value="HGG01866.1"/>
    <property type="molecule type" value="Genomic_DNA"/>
</dbReference>
<feature type="region of interest" description="Disordered" evidence="1">
    <location>
        <begin position="313"/>
        <end position="336"/>
    </location>
</feature>
<proteinExistence type="predicted"/>
<comment type="caution">
    <text evidence="2">The sequence shown here is derived from an EMBL/GenBank/DDBJ whole genome shotgun (WGS) entry which is preliminary data.</text>
</comment>
<feature type="region of interest" description="Disordered" evidence="1">
    <location>
        <begin position="883"/>
        <end position="920"/>
    </location>
</feature>
<feature type="region of interest" description="Disordered" evidence="1">
    <location>
        <begin position="1"/>
        <end position="30"/>
    </location>
</feature>
<sequence>MKNTSSSPQLKRSGQGQTTKTERRPTADTTTLSAWIHRSLSQTDTKIVYRMLGNILHILCEAPESPPMEATLQKLKTALDVTDLNTLPPEITGRVATSPIYQIFLYGRKQGNKQADWSVRIDPPTPVPETTPPPPPENALGIESTIAARQGNPAAIARYLSEILSPFGVGVRVQIRPLKTTGEQGSRGAGEQGSKGDATTTQKRLWVFCTSAYSPDPVLLVEPLAQRLRQLRLEGYRDALILGQVTGETKPEWLLRIDLTPPEQQLAAWARWGDIPALTRLLEQQITPLGLKVSGVIEESTLHLFFSKTSWSSTNDKGRRGDSETGRWGAGEQGSRGAAIDKETVKACIKPVLESIAPQGIIGATLYGQLAEESPPVWVDWLDLPASRHVELAATVLERAAAGDLEAITFLVDRQLNPDLDRKLQSGGMQVAIRRVSKSTDAQGDILHVLVDHPVSPPPRQVGLDLAKVIANLKIAGLAGVRIYGRVCGRVGPLWRHNLDFADEFDTAIKQRETVPEPAVEFPPTSVSSPDFLPQPPQTVLDREFSGTVSNSEDLQTFLTKQRVPSREKTTPDSSNWLRQLLIATHGFLPAKSVPTAETAGPAVTLVWGVLGLLGLVQADWFLASSVHPSSLAPSKLPQIEQVETIPQDEPPGTLGGTIHEEGAFDNSGFTATTADQTSEGQTAKRSDFSFSYPTFNSKQLDEQLANYFHYVAAGGPADVLIVGSSRALRGVDPATLTAALGTARPGLRIFNFGINGATAQVVEWLLRELLPPEYLPKLILWADGARAFNSGRADRTMEAIVASPGYKALQQGNLPTIPNPHPADGDDPMGQAKPKTTKGLNLAAVYEELDAFLASKLTSVSASYKHRTNLLKLLSSQIHRVRLTPPQPLPPPEAETEQGSSIFEEESQSEPQVSESTPQANGFLPISLKFDPYSYYDQYALVTGTYDADYQSFQLLGKQDDALQNILQFTQERDINLVFINTPLTMGYLDPVRLAYEREFQQYILALAMQWGFLFKDFSELWPTQNDYFSDPSHLNRFGADEVSRKLARDALISWPIVLKPNP</sequence>
<accession>A0A7C3ZUZ5</accession>
<protein>
    <submittedName>
        <fullName evidence="2">DUF1574 domain-containing protein</fullName>
    </submittedName>
</protein>
<feature type="compositionally biased region" description="Polar residues" evidence="1">
    <location>
        <begin position="668"/>
        <end position="682"/>
    </location>
</feature>
<dbReference type="AlphaFoldDB" id="A0A7C3ZUZ5"/>
<evidence type="ECO:0000313" key="2">
    <source>
        <dbReference type="EMBL" id="HGG01866.1"/>
    </source>
</evidence>
<feature type="region of interest" description="Disordered" evidence="1">
    <location>
        <begin position="659"/>
        <end position="684"/>
    </location>
</feature>
<dbReference type="SUPFAM" id="SSF52266">
    <property type="entry name" value="SGNH hydrolase"/>
    <property type="match status" value="2"/>
</dbReference>
<reference evidence="2" key="1">
    <citation type="journal article" date="2020" name="mSystems">
        <title>Genome- and Community-Level Interaction Insights into Carbon Utilization and Element Cycling Functions of Hydrothermarchaeota in Hydrothermal Sediment.</title>
        <authorList>
            <person name="Zhou Z."/>
            <person name="Liu Y."/>
            <person name="Xu W."/>
            <person name="Pan J."/>
            <person name="Luo Z.H."/>
            <person name="Li M."/>
        </authorList>
    </citation>
    <scope>NUCLEOTIDE SEQUENCE [LARGE SCALE GENOMIC DNA]</scope>
    <source>
        <strain evidence="2">SpSt-374</strain>
    </source>
</reference>
<name>A0A7C3ZUZ5_9CYAN</name>
<gene>
    <name evidence="2" type="ORF">ENR15_14775</name>
</gene>
<evidence type="ECO:0000256" key="1">
    <source>
        <dbReference type="SAM" id="MobiDB-lite"/>
    </source>
</evidence>